<organism evidence="7">
    <name type="scientific">Caldiarchaeum subterraneum</name>
    <dbReference type="NCBI Taxonomy" id="311458"/>
    <lineage>
        <taxon>Archaea</taxon>
        <taxon>Nitrososphaerota</taxon>
        <taxon>Candidatus Caldarchaeales</taxon>
        <taxon>Candidatus Caldarchaeaceae</taxon>
        <taxon>Candidatus Caldarchaeum</taxon>
    </lineage>
</organism>
<evidence type="ECO:0000259" key="5">
    <source>
        <dbReference type="PROSITE" id="PS50893"/>
    </source>
</evidence>
<dbReference type="PANTHER" id="PTHR42711:SF5">
    <property type="entry name" value="ABC TRANSPORTER ATP-BINDING PROTEIN NATA"/>
    <property type="match status" value="1"/>
</dbReference>
<evidence type="ECO:0000256" key="2">
    <source>
        <dbReference type="ARBA" id="ARBA00022448"/>
    </source>
</evidence>
<evidence type="ECO:0000256" key="3">
    <source>
        <dbReference type="ARBA" id="ARBA00022741"/>
    </source>
</evidence>
<dbReference type="EMBL" id="DTAD01000070">
    <property type="protein sequence ID" value="HGN90721.1"/>
    <property type="molecule type" value="Genomic_DNA"/>
</dbReference>
<dbReference type="EMBL" id="DRXG01000098">
    <property type="protein sequence ID" value="HHN52531.1"/>
    <property type="molecule type" value="Genomic_DNA"/>
</dbReference>
<dbReference type="Pfam" id="PF00005">
    <property type="entry name" value="ABC_tran"/>
    <property type="match status" value="1"/>
</dbReference>
<dbReference type="PANTHER" id="PTHR42711">
    <property type="entry name" value="ABC TRANSPORTER ATP-BINDING PROTEIN"/>
    <property type="match status" value="1"/>
</dbReference>
<keyword evidence="3" id="KW-0547">Nucleotide-binding</keyword>
<reference evidence="7" key="1">
    <citation type="journal article" date="2020" name="mSystems">
        <title>Genome- and Community-Level Interaction Insights into Carbon Utilization and Element Cycling Functions of Hydrothermarchaeota in Hydrothermal Sediment.</title>
        <authorList>
            <person name="Zhou Z."/>
            <person name="Liu Y."/>
            <person name="Xu W."/>
            <person name="Pan J."/>
            <person name="Luo Z.H."/>
            <person name="Li M."/>
        </authorList>
    </citation>
    <scope>NUCLEOTIDE SEQUENCE [LARGE SCALE GENOMIC DNA]</scope>
    <source>
        <strain evidence="8">SpSt-1073</strain>
        <strain evidence="7">SpSt-613</strain>
        <strain evidence="6">SpSt-669</strain>
    </source>
</reference>
<dbReference type="SUPFAM" id="SSF52540">
    <property type="entry name" value="P-loop containing nucleoside triphosphate hydrolases"/>
    <property type="match status" value="1"/>
</dbReference>
<dbReference type="Gene3D" id="3.40.50.300">
    <property type="entry name" value="P-loop containing nucleotide triphosphate hydrolases"/>
    <property type="match status" value="1"/>
</dbReference>
<feature type="domain" description="ABC transporter" evidence="5">
    <location>
        <begin position="8"/>
        <end position="242"/>
    </location>
</feature>
<protein>
    <submittedName>
        <fullName evidence="7">ABC transporter ATP-binding protein</fullName>
    </submittedName>
</protein>
<dbReference type="EMBL" id="DTCM01000078">
    <property type="protein sequence ID" value="HGL41281.1"/>
    <property type="molecule type" value="Genomic_DNA"/>
</dbReference>
<dbReference type="InterPro" id="IPR027417">
    <property type="entry name" value="P-loop_NTPase"/>
</dbReference>
<dbReference type="InterPro" id="IPR050763">
    <property type="entry name" value="ABC_transporter_ATP-binding"/>
</dbReference>
<name>A0A7C4E2E6_CALS0</name>
<evidence type="ECO:0000256" key="1">
    <source>
        <dbReference type="ARBA" id="ARBA00005417"/>
    </source>
</evidence>
<sequence>MGLAAETVNLGRVFRNRGSVVQALENVNLRIETGQIYGLLGPNGAGKTTLVKILTTLLLPTTGEAYVYGYNVAKEASKIRPLINLVSGADTPGYGLITVRENLWFYSMLYGLDKETARERINRLIEEVGLKDVENELLRNLSTGYRQRMNLARGLVNEPSVLFLDEPTIGLDAVSARKIRKLIKDWVKGDSGRTVILTSHYMAEVEEMCARVAVLNKGRVVAEGTPAELRSLVAGKTVAVMEVWLPTDADRVLDMLEAAYKTHDPATNIYRIRVVVNNWDETANIVEHITSRGGKVLSLVKAMPSFEDVYVKLVGGGEVVSEFEA</sequence>
<evidence type="ECO:0000256" key="4">
    <source>
        <dbReference type="ARBA" id="ARBA00022840"/>
    </source>
</evidence>
<evidence type="ECO:0000313" key="6">
    <source>
        <dbReference type="EMBL" id="HGL41281.1"/>
    </source>
</evidence>
<evidence type="ECO:0000313" key="8">
    <source>
        <dbReference type="EMBL" id="HHN52531.1"/>
    </source>
</evidence>
<comment type="similarity">
    <text evidence="1">Belongs to the ABC transporter superfamily.</text>
</comment>
<dbReference type="InterPro" id="IPR003439">
    <property type="entry name" value="ABC_transporter-like_ATP-bd"/>
</dbReference>
<dbReference type="PROSITE" id="PS50893">
    <property type="entry name" value="ABC_TRANSPORTER_2"/>
    <property type="match status" value="1"/>
</dbReference>
<dbReference type="AlphaFoldDB" id="A0A7C4E2E6"/>
<dbReference type="GO" id="GO:0016887">
    <property type="term" value="F:ATP hydrolysis activity"/>
    <property type="evidence" value="ECO:0007669"/>
    <property type="project" value="InterPro"/>
</dbReference>
<dbReference type="GO" id="GO:0005524">
    <property type="term" value="F:ATP binding"/>
    <property type="evidence" value="ECO:0007669"/>
    <property type="project" value="UniProtKB-KW"/>
</dbReference>
<accession>A0A7C4E2E6</accession>
<keyword evidence="2" id="KW-0813">Transport</keyword>
<gene>
    <name evidence="8" type="ORF">ENM30_04375</name>
    <name evidence="7" type="ORF">ENT82_06320</name>
    <name evidence="6" type="ORF">ENU43_06415</name>
</gene>
<proteinExistence type="inferred from homology"/>
<comment type="caution">
    <text evidence="7">The sequence shown here is derived from an EMBL/GenBank/DDBJ whole genome shotgun (WGS) entry which is preliminary data.</text>
</comment>
<dbReference type="InterPro" id="IPR003593">
    <property type="entry name" value="AAA+_ATPase"/>
</dbReference>
<keyword evidence="4 7" id="KW-0067">ATP-binding</keyword>
<evidence type="ECO:0000313" key="7">
    <source>
        <dbReference type="EMBL" id="HGN90721.1"/>
    </source>
</evidence>
<dbReference type="SMART" id="SM00382">
    <property type="entry name" value="AAA"/>
    <property type="match status" value="1"/>
</dbReference>